<dbReference type="Proteomes" id="UP001279734">
    <property type="component" value="Unassembled WGS sequence"/>
</dbReference>
<dbReference type="GO" id="GO:0043565">
    <property type="term" value="F:sequence-specific DNA binding"/>
    <property type="evidence" value="ECO:0007669"/>
    <property type="project" value="InterPro"/>
</dbReference>
<feature type="region of interest" description="Disordered" evidence="10">
    <location>
        <begin position="97"/>
        <end position="116"/>
    </location>
</feature>
<evidence type="ECO:0000256" key="5">
    <source>
        <dbReference type="ARBA" id="ARBA00023125"/>
    </source>
</evidence>
<comment type="function">
    <text evidence="8">Transcriptional regulator that specifically binds 5'-GATA-3' or 5'-GAT-3' motifs within gene promoters.</text>
</comment>
<dbReference type="PROSITE" id="PS00344">
    <property type="entry name" value="GATA_ZN_FINGER_1"/>
    <property type="match status" value="1"/>
</dbReference>
<evidence type="ECO:0000256" key="7">
    <source>
        <dbReference type="ARBA" id="ARBA00024019"/>
    </source>
</evidence>
<feature type="compositionally biased region" description="Polar residues" evidence="10">
    <location>
        <begin position="48"/>
        <end position="64"/>
    </location>
</feature>
<evidence type="ECO:0000256" key="3">
    <source>
        <dbReference type="ARBA" id="ARBA00022833"/>
    </source>
</evidence>
<comment type="caution">
    <text evidence="12">The sequence shown here is derived from an EMBL/GenBank/DDBJ whole genome shotgun (WGS) entry which is preliminary data.</text>
</comment>
<keyword evidence="4" id="KW-0805">Transcription regulation</keyword>
<proteinExistence type="inferred from homology"/>
<dbReference type="SUPFAM" id="SSF57716">
    <property type="entry name" value="Glucocorticoid receptor-like (DNA-binding domain)"/>
    <property type="match status" value="1"/>
</dbReference>
<keyword evidence="5" id="KW-0238">DNA-binding</keyword>
<organism evidence="12 13">
    <name type="scientific">Nepenthes gracilis</name>
    <name type="common">Slender pitcher plant</name>
    <dbReference type="NCBI Taxonomy" id="150966"/>
    <lineage>
        <taxon>Eukaryota</taxon>
        <taxon>Viridiplantae</taxon>
        <taxon>Streptophyta</taxon>
        <taxon>Embryophyta</taxon>
        <taxon>Tracheophyta</taxon>
        <taxon>Spermatophyta</taxon>
        <taxon>Magnoliopsida</taxon>
        <taxon>eudicotyledons</taxon>
        <taxon>Gunneridae</taxon>
        <taxon>Pentapetalae</taxon>
        <taxon>Caryophyllales</taxon>
        <taxon>Nepenthaceae</taxon>
        <taxon>Nepenthes</taxon>
    </lineage>
</organism>
<comment type="similarity">
    <text evidence="7">Belongs to the type IV zinc-finger family. Class B subfamily.</text>
</comment>
<evidence type="ECO:0000256" key="9">
    <source>
        <dbReference type="PROSITE-ProRule" id="PRU00094"/>
    </source>
</evidence>
<keyword evidence="3" id="KW-0862">Zinc</keyword>
<dbReference type="CDD" id="cd00202">
    <property type="entry name" value="ZnF_GATA"/>
    <property type="match status" value="1"/>
</dbReference>
<dbReference type="InterPro" id="IPR000679">
    <property type="entry name" value="Znf_GATA"/>
</dbReference>
<dbReference type="PANTHER" id="PTHR47172">
    <property type="entry name" value="OS01G0976800 PROTEIN"/>
    <property type="match status" value="1"/>
</dbReference>
<evidence type="ECO:0000256" key="1">
    <source>
        <dbReference type="ARBA" id="ARBA00022723"/>
    </source>
</evidence>
<keyword evidence="2 9" id="KW-0863">Zinc-finger</keyword>
<evidence type="ECO:0000256" key="2">
    <source>
        <dbReference type="ARBA" id="ARBA00022771"/>
    </source>
</evidence>
<keyword evidence="13" id="KW-1185">Reference proteome</keyword>
<accession>A0AAD3SBJ5</accession>
<evidence type="ECO:0000256" key="4">
    <source>
        <dbReference type="ARBA" id="ARBA00023015"/>
    </source>
</evidence>
<gene>
    <name evidence="12" type="ORF">Nepgr_009569</name>
</gene>
<name>A0AAD3SBJ5_NEPGR</name>
<evidence type="ECO:0000256" key="10">
    <source>
        <dbReference type="SAM" id="MobiDB-lite"/>
    </source>
</evidence>
<reference evidence="12" key="1">
    <citation type="submission" date="2023-05" db="EMBL/GenBank/DDBJ databases">
        <title>Nepenthes gracilis genome sequencing.</title>
        <authorList>
            <person name="Fukushima K."/>
        </authorList>
    </citation>
    <scope>NUCLEOTIDE SEQUENCE</scope>
    <source>
        <strain evidence="12">SING2019-196</strain>
    </source>
</reference>
<dbReference type="SMART" id="SM00401">
    <property type="entry name" value="ZnF_GATA"/>
    <property type="match status" value="1"/>
</dbReference>
<protein>
    <recommendedName>
        <fullName evidence="11">GATA-type domain-containing protein</fullName>
    </recommendedName>
</protein>
<keyword evidence="6" id="KW-0804">Transcription</keyword>
<evidence type="ECO:0000256" key="6">
    <source>
        <dbReference type="ARBA" id="ARBA00023163"/>
    </source>
</evidence>
<dbReference type="GO" id="GO:0008270">
    <property type="term" value="F:zinc ion binding"/>
    <property type="evidence" value="ECO:0007669"/>
    <property type="project" value="UniProtKB-KW"/>
</dbReference>
<dbReference type="InterPro" id="IPR013088">
    <property type="entry name" value="Znf_NHR/GATA"/>
</dbReference>
<dbReference type="GO" id="GO:0006355">
    <property type="term" value="P:regulation of DNA-templated transcription"/>
    <property type="evidence" value="ECO:0007669"/>
    <property type="project" value="InterPro"/>
</dbReference>
<evidence type="ECO:0000256" key="8">
    <source>
        <dbReference type="ARBA" id="ARBA00037539"/>
    </source>
</evidence>
<sequence length="136" mass="15097">MNENKKFCSDCKTTKTPLWRTGPAGPRTLCNACGIRYRKRKVGDEGQSKSTQPNREKSSSSSLIPNDRESRINSNANLRESLKLRLMYLETEMMFHTAKSPAKKQRSSNSNSGRRKLGEVEAAAVLLLSLSCGSVS</sequence>
<dbReference type="EMBL" id="BSYO01000007">
    <property type="protein sequence ID" value="GMH07729.1"/>
    <property type="molecule type" value="Genomic_DNA"/>
</dbReference>
<dbReference type="AlphaFoldDB" id="A0AAD3SBJ5"/>
<evidence type="ECO:0000313" key="12">
    <source>
        <dbReference type="EMBL" id="GMH07729.1"/>
    </source>
</evidence>
<feature type="domain" description="GATA-type" evidence="11">
    <location>
        <begin position="8"/>
        <end position="38"/>
    </location>
</feature>
<evidence type="ECO:0000259" key="11">
    <source>
        <dbReference type="PROSITE" id="PS50114"/>
    </source>
</evidence>
<dbReference type="Gene3D" id="3.30.50.10">
    <property type="entry name" value="Erythroid Transcription Factor GATA-1, subunit A"/>
    <property type="match status" value="1"/>
</dbReference>
<keyword evidence="1" id="KW-0479">Metal-binding</keyword>
<evidence type="ECO:0000313" key="13">
    <source>
        <dbReference type="Proteomes" id="UP001279734"/>
    </source>
</evidence>
<dbReference type="Pfam" id="PF00320">
    <property type="entry name" value="GATA"/>
    <property type="match status" value="1"/>
</dbReference>
<dbReference type="PANTHER" id="PTHR47172:SF9">
    <property type="entry name" value="GATA TRANSCRIPTION FACTOR 23"/>
    <property type="match status" value="1"/>
</dbReference>
<feature type="region of interest" description="Disordered" evidence="10">
    <location>
        <begin position="41"/>
        <end position="76"/>
    </location>
</feature>
<dbReference type="PROSITE" id="PS50114">
    <property type="entry name" value="GATA_ZN_FINGER_2"/>
    <property type="match status" value="1"/>
</dbReference>